<feature type="transmembrane region" description="Helical" evidence="1">
    <location>
        <begin position="16"/>
        <end position="37"/>
    </location>
</feature>
<dbReference type="Pfam" id="PF06541">
    <property type="entry name" value="ABC_trans_CmpB"/>
    <property type="match status" value="1"/>
</dbReference>
<dbReference type="AlphaFoldDB" id="A0A2Z5Y3P5"/>
<feature type="transmembrane region" description="Helical" evidence="1">
    <location>
        <begin position="183"/>
        <end position="201"/>
    </location>
</feature>
<dbReference type="Proteomes" id="UP000269226">
    <property type="component" value="Chromosome"/>
</dbReference>
<evidence type="ECO:0000313" key="3">
    <source>
        <dbReference type="Proteomes" id="UP000269226"/>
    </source>
</evidence>
<keyword evidence="1" id="KW-0812">Transmembrane</keyword>
<keyword evidence="1" id="KW-0472">Membrane</keyword>
<evidence type="ECO:0000313" key="2">
    <source>
        <dbReference type="EMBL" id="BBC61358.1"/>
    </source>
</evidence>
<dbReference type="InterPro" id="IPR010540">
    <property type="entry name" value="CmpB_TMEM229"/>
</dbReference>
<dbReference type="OMA" id="NKVYWDY"/>
<accession>A0A2Z5Y3P5</accession>
<reference evidence="2 3" key="1">
    <citation type="submission" date="2018-01" db="EMBL/GenBank/DDBJ databases">
        <title>Whole genome sequence of Melissococcus plutonius DAT561.</title>
        <authorList>
            <person name="Okumura K."/>
            <person name="Takamatsu D."/>
            <person name="Okura M."/>
        </authorList>
    </citation>
    <scope>NUCLEOTIDE SEQUENCE [LARGE SCALE GENOMIC DNA]</scope>
    <source>
        <strain evidence="2 3">DAT561</strain>
    </source>
</reference>
<dbReference type="GeneID" id="57043796"/>
<feature type="transmembrane region" description="Helical" evidence="1">
    <location>
        <begin position="72"/>
        <end position="93"/>
    </location>
</feature>
<feature type="transmembrane region" description="Helical" evidence="1">
    <location>
        <begin position="105"/>
        <end position="131"/>
    </location>
</feature>
<protein>
    <submittedName>
        <fullName evidence="2">Permease</fullName>
    </submittedName>
</protein>
<name>A0A2Z5Y3P5_9ENTE</name>
<evidence type="ECO:0000256" key="1">
    <source>
        <dbReference type="SAM" id="Phobius"/>
    </source>
</evidence>
<dbReference type="EMBL" id="AP018492">
    <property type="protein sequence ID" value="BBC61358.1"/>
    <property type="molecule type" value="Genomic_DNA"/>
</dbReference>
<organism evidence="2 3">
    <name type="scientific">Melissococcus plutonius</name>
    <dbReference type="NCBI Taxonomy" id="33970"/>
    <lineage>
        <taxon>Bacteria</taxon>
        <taxon>Bacillati</taxon>
        <taxon>Bacillota</taxon>
        <taxon>Bacilli</taxon>
        <taxon>Lactobacillales</taxon>
        <taxon>Enterococcaceae</taxon>
        <taxon>Melissococcus</taxon>
    </lineage>
</organism>
<sequence length="208" mass="24548">MREIADKLIKLDYFQLFAYFLGFAFLGWIFETFVVLVSKQQFTYRGFFFAYRNIHYYFPAISENSILGKLRLIWGLPMINIYGIGGIVIFFALNHFKHQPIKLFFYGAVFMTLFELFGSYFCTMVLGRAYWNYSKDFMNFEGRICLQSTLAWGLLSVIVVIGIEPEFQKLYRQLQQVSHFQVYLSLLAIYAVICMLVKYFIDPDIIPN</sequence>
<dbReference type="RefSeq" id="WP_013773575.1">
    <property type="nucleotide sequence ID" value="NZ_AP018492.1"/>
</dbReference>
<proteinExistence type="predicted"/>
<gene>
    <name evidence="2" type="ORF">DAT561_1253</name>
</gene>
<feature type="transmembrane region" description="Helical" evidence="1">
    <location>
        <begin position="143"/>
        <end position="163"/>
    </location>
</feature>
<keyword evidence="1" id="KW-1133">Transmembrane helix</keyword>